<feature type="chain" id="PRO_5040819207" evidence="1">
    <location>
        <begin position="24"/>
        <end position="136"/>
    </location>
</feature>
<evidence type="ECO:0000313" key="3">
    <source>
        <dbReference type="RefSeq" id="XP_056842473.1"/>
    </source>
</evidence>
<dbReference type="GeneID" id="130495194"/>
<name>A0A9W3BTB0_RAPSA</name>
<proteinExistence type="predicted"/>
<feature type="signal peptide" evidence="1">
    <location>
        <begin position="1"/>
        <end position="23"/>
    </location>
</feature>
<keyword evidence="2" id="KW-1185">Reference proteome</keyword>
<keyword evidence="1" id="KW-0732">Signal</keyword>
<protein>
    <submittedName>
        <fullName evidence="3">Uncharacterized protein LOC130495194</fullName>
    </submittedName>
</protein>
<evidence type="ECO:0000313" key="2">
    <source>
        <dbReference type="Proteomes" id="UP000504610"/>
    </source>
</evidence>
<gene>
    <name evidence="3" type="primary">LOC130495194</name>
</gene>
<dbReference type="AlphaFoldDB" id="A0A9W3BTB0"/>
<reference evidence="2" key="1">
    <citation type="journal article" date="2019" name="Database">
        <title>The radish genome database (RadishGD): an integrated information resource for radish genomics.</title>
        <authorList>
            <person name="Yu H.J."/>
            <person name="Baek S."/>
            <person name="Lee Y.J."/>
            <person name="Cho A."/>
            <person name="Mun J.H."/>
        </authorList>
    </citation>
    <scope>NUCLEOTIDE SEQUENCE [LARGE SCALE GENOMIC DNA]</scope>
    <source>
        <strain evidence="2">cv. WK10039</strain>
    </source>
</reference>
<dbReference type="Proteomes" id="UP000504610">
    <property type="component" value="Chromosome 5"/>
</dbReference>
<accession>A0A9W3BTB0</accession>
<dbReference type="RefSeq" id="XP_056842473.1">
    <property type="nucleotide sequence ID" value="XM_056986493.1"/>
</dbReference>
<evidence type="ECO:0000256" key="1">
    <source>
        <dbReference type="SAM" id="SignalP"/>
    </source>
</evidence>
<dbReference type="KEGG" id="rsz:130495194"/>
<reference evidence="3" key="2">
    <citation type="submission" date="2025-08" db="UniProtKB">
        <authorList>
            <consortium name="RefSeq"/>
        </authorList>
    </citation>
    <scope>IDENTIFICATION</scope>
    <source>
        <tissue evidence="3">Leaf</tissue>
    </source>
</reference>
<sequence length="136" mass="15031">MRRLGSSIVGLCLDFQVFPVATCGRSVWIERCVVVVRVTGNAYFALINELIQCSGDFPCPLLGVFGVSMRQWVTRFCAVFSLYMWVRFNGCRRSQGVGSEEDILQVCFSNDGIVAWTLALVPSGVNMSGVFGRSML</sequence>
<organism evidence="2 3">
    <name type="scientific">Raphanus sativus</name>
    <name type="common">Radish</name>
    <name type="synonym">Raphanus raphanistrum var. sativus</name>
    <dbReference type="NCBI Taxonomy" id="3726"/>
    <lineage>
        <taxon>Eukaryota</taxon>
        <taxon>Viridiplantae</taxon>
        <taxon>Streptophyta</taxon>
        <taxon>Embryophyta</taxon>
        <taxon>Tracheophyta</taxon>
        <taxon>Spermatophyta</taxon>
        <taxon>Magnoliopsida</taxon>
        <taxon>eudicotyledons</taxon>
        <taxon>Gunneridae</taxon>
        <taxon>Pentapetalae</taxon>
        <taxon>rosids</taxon>
        <taxon>malvids</taxon>
        <taxon>Brassicales</taxon>
        <taxon>Brassicaceae</taxon>
        <taxon>Brassiceae</taxon>
        <taxon>Raphanus</taxon>
    </lineage>
</organism>